<dbReference type="InterPro" id="IPR029006">
    <property type="entry name" value="ADF-H/Gelsolin-like_dom_sf"/>
</dbReference>
<dbReference type="CDD" id="cd11286">
    <property type="entry name" value="ADF_cofilin_like"/>
    <property type="match status" value="1"/>
</dbReference>
<organism evidence="4 5">
    <name type="scientific">Lingula anatina</name>
    <name type="common">Brachiopod</name>
    <name type="synonym">Lingula unguis</name>
    <dbReference type="NCBI Taxonomy" id="7574"/>
    <lineage>
        <taxon>Eukaryota</taxon>
        <taxon>Metazoa</taxon>
        <taxon>Spiralia</taxon>
        <taxon>Lophotrochozoa</taxon>
        <taxon>Brachiopoda</taxon>
        <taxon>Linguliformea</taxon>
        <taxon>Lingulata</taxon>
        <taxon>Lingulida</taxon>
        <taxon>Linguloidea</taxon>
        <taxon>Lingulidae</taxon>
        <taxon>Lingula</taxon>
    </lineage>
</organism>
<dbReference type="PROSITE" id="PS51263">
    <property type="entry name" value="ADF_H"/>
    <property type="match status" value="1"/>
</dbReference>
<dbReference type="RefSeq" id="XP_013391737.1">
    <property type="nucleotide sequence ID" value="XM_013536283.2"/>
</dbReference>
<dbReference type="SMART" id="SM00102">
    <property type="entry name" value="ADF"/>
    <property type="match status" value="1"/>
</dbReference>
<dbReference type="SUPFAM" id="SSF55753">
    <property type="entry name" value="Actin depolymerizing proteins"/>
    <property type="match status" value="1"/>
</dbReference>
<gene>
    <name evidence="5" type="primary">LOC106159855</name>
</gene>
<reference evidence="5" key="1">
    <citation type="submission" date="2025-08" db="UniProtKB">
        <authorList>
            <consortium name="RefSeq"/>
        </authorList>
    </citation>
    <scope>IDENTIFICATION</scope>
    <source>
        <tissue evidence="5">Gonads</tissue>
    </source>
</reference>
<keyword evidence="4" id="KW-1185">Reference proteome</keyword>
<evidence type="ECO:0000259" key="3">
    <source>
        <dbReference type="PROSITE" id="PS51263"/>
    </source>
</evidence>
<dbReference type="AlphaFoldDB" id="A0A1S3I0E7"/>
<evidence type="ECO:0000313" key="5">
    <source>
        <dbReference type="RefSeq" id="XP_013391737.1"/>
    </source>
</evidence>
<dbReference type="Pfam" id="PF00241">
    <property type="entry name" value="Cofilin_ADF"/>
    <property type="match status" value="1"/>
</dbReference>
<sequence length="163" mass="18856">MSSASGVKILDTVIEDYQKLQKDQTLKYIIFSIKAHNGKDYSAIDVHCKSEEKKRSKEEDISEQETLFEEFTEHLREAEKANECRYGLFDFCCRDSAGHPRQGIVFIAWSPENAKTKEKMVYASSRDALQKKFDGVKVIIQATDYDEIDKDVVEKELVRKLYS</sequence>
<dbReference type="PANTHER" id="PTHR11913">
    <property type="entry name" value="COFILIN-RELATED"/>
    <property type="match status" value="1"/>
</dbReference>
<accession>A0A1S3I0E7</accession>
<keyword evidence="2" id="KW-0009">Actin-binding</keyword>
<dbReference type="GeneID" id="106159855"/>
<comment type="similarity">
    <text evidence="1">Belongs to the actin-binding proteins ADF family.</text>
</comment>
<feature type="domain" description="ADF-H" evidence="3">
    <location>
        <begin position="4"/>
        <end position="158"/>
    </location>
</feature>
<protein>
    <submittedName>
        <fullName evidence="5">Actin-depolymerizing factor 3</fullName>
    </submittedName>
</protein>
<dbReference type="InterPro" id="IPR002108">
    <property type="entry name" value="ADF-H"/>
</dbReference>
<name>A0A1S3I0E7_LINAN</name>
<dbReference type="GO" id="GO:0015629">
    <property type="term" value="C:actin cytoskeleton"/>
    <property type="evidence" value="ECO:0007669"/>
    <property type="project" value="InterPro"/>
</dbReference>
<proteinExistence type="inferred from homology"/>
<dbReference type="FunCoup" id="A0A1S3I0E7">
    <property type="interactions" value="1881"/>
</dbReference>
<dbReference type="InterPro" id="IPR017904">
    <property type="entry name" value="ADF/Cofilin"/>
</dbReference>
<dbReference type="KEGG" id="lak:106159855"/>
<dbReference type="GO" id="GO:0030042">
    <property type="term" value="P:actin filament depolymerization"/>
    <property type="evidence" value="ECO:0007669"/>
    <property type="project" value="InterPro"/>
</dbReference>
<dbReference type="STRING" id="7574.A0A1S3I0E7"/>
<dbReference type="OMA" id="QCRFAVY"/>
<evidence type="ECO:0000256" key="2">
    <source>
        <dbReference type="ARBA" id="ARBA00023203"/>
    </source>
</evidence>
<dbReference type="InParanoid" id="A0A1S3I0E7"/>
<evidence type="ECO:0000313" key="4">
    <source>
        <dbReference type="Proteomes" id="UP000085678"/>
    </source>
</evidence>
<dbReference type="Proteomes" id="UP000085678">
    <property type="component" value="Unplaced"/>
</dbReference>
<evidence type="ECO:0000256" key="1">
    <source>
        <dbReference type="ARBA" id="ARBA00006844"/>
    </source>
</evidence>
<dbReference type="OrthoDB" id="10249245at2759"/>
<dbReference type="GO" id="GO:0003779">
    <property type="term" value="F:actin binding"/>
    <property type="evidence" value="ECO:0007669"/>
    <property type="project" value="UniProtKB-KW"/>
</dbReference>
<dbReference type="Gene3D" id="3.40.20.10">
    <property type="entry name" value="Severin"/>
    <property type="match status" value="1"/>
</dbReference>